<proteinExistence type="predicted"/>
<feature type="domain" description="Major facilitator superfamily (MFS) profile" evidence="6">
    <location>
        <begin position="34"/>
        <end position="510"/>
    </location>
</feature>
<evidence type="ECO:0000256" key="5">
    <source>
        <dbReference type="SAM" id="Phobius"/>
    </source>
</evidence>
<dbReference type="GO" id="GO:0016020">
    <property type="term" value="C:membrane"/>
    <property type="evidence" value="ECO:0007669"/>
    <property type="project" value="UniProtKB-SubCell"/>
</dbReference>
<feature type="transmembrane region" description="Helical" evidence="5">
    <location>
        <begin position="485"/>
        <end position="505"/>
    </location>
</feature>
<dbReference type="CDD" id="cd17317">
    <property type="entry name" value="MFS_SLC22"/>
    <property type="match status" value="1"/>
</dbReference>
<dbReference type="Pfam" id="PF00083">
    <property type="entry name" value="Sugar_tr"/>
    <property type="match status" value="1"/>
</dbReference>
<feature type="transmembrane region" description="Helical" evidence="5">
    <location>
        <begin position="165"/>
        <end position="184"/>
    </location>
</feature>
<keyword evidence="2 5" id="KW-0812">Transmembrane</keyword>
<evidence type="ECO:0000256" key="1">
    <source>
        <dbReference type="ARBA" id="ARBA00004141"/>
    </source>
</evidence>
<sequence>MENGNKNEANEVPMPKDALEVTIGNFGKWQCRICFLMALLKIPIAWFTLSIIFLAPPTQFWCETYTKMTESKWTKMTEVMPIKLEGMNEGFCEMLDMPDYPNRTIPCKFGFTYNNTIFTSTIISEWDLVCGYERLIDLTQITLMLGVLIGNIFFGILADKIGRKAVIITCILFQSLFGSFASFVPNYWLFILLRFFVAMSLGGTMVTSFVMCMEVVGGKWRTIMPILYQIPFGFGNSIMAGIAYMIRDWRYLHLNLSLLSGFYGVFYWCIPESPRWLLVVGKRNEAINVLQKAAIENNIKRNKFQTGLTQLSNVNSKKKNYTSCLAIFSTEELRKRSYLLCFNWLLYGVTFYAFSQYLGQVGTNIFLTVSTSGFVALPGTIACIILVEKCGRRWTIMAANLLVAISLLTIIVVPKGTYNFDWPRVTLSAICIVGLSITMPALYLFTGELYPTILRNAGVGVSIMCSRLGSMLAPLIISLEEKGSFVPLIILAMVAFAQSVLVLPLPETKDSKLPETIEDLCKITDINAECYQMYEVVSTKADAEDDRK</sequence>
<keyword evidence="8" id="KW-1185">Reference proteome</keyword>
<feature type="transmembrane region" description="Helical" evidence="5">
    <location>
        <begin position="33"/>
        <end position="55"/>
    </location>
</feature>
<dbReference type="InterPro" id="IPR005828">
    <property type="entry name" value="MFS_sugar_transport-like"/>
</dbReference>
<dbReference type="AlphaFoldDB" id="A0A9P0DP23"/>
<evidence type="ECO:0000256" key="4">
    <source>
        <dbReference type="ARBA" id="ARBA00023136"/>
    </source>
</evidence>
<feature type="transmembrane region" description="Helical" evidence="5">
    <location>
        <begin position="225"/>
        <end position="246"/>
    </location>
</feature>
<dbReference type="PROSITE" id="PS50850">
    <property type="entry name" value="MFS"/>
    <property type="match status" value="1"/>
</dbReference>
<feature type="transmembrane region" description="Helical" evidence="5">
    <location>
        <begin position="138"/>
        <end position="158"/>
    </location>
</feature>
<name>A0A9P0DP23_PHYSR</name>
<evidence type="ECO:0000256" key="3">
    <source>
        <dbReference type="ARBA" id="ARBA00022989"/>
    </source>
</evidence>
<dbReference type="EMBL" id="OU900094">
    <property type="protein sequence ID" value="CAH1137884.1"/>
    <property type="molecule type" value="Genomic_DNA"/>
</dbReference>
<feature type="transmembrane region" description="Helical" evidence="5">
    <location>
        <begin position="457"/>
        <end position="479"/>
    </location>
</feature>
<keyword evidence="4 5" id="KW-0472">Membrane</keyword>
<evidence type="ECO:0000313" key="7">
    <source>
        <dbReference type="EMBL" id="CAH1137884.1"/>
    </source>
</evidence>
<dbReference type="SUPFAM" id="SSF103473">
    <property type="entry name" value="MFS general substrate transporter"/>
    <property type="match status" value="1"/>
</dbReference>
<accession>A0A9P0DP23</accession>
<feature type="transmembrane region" description="Helical" evidence="5">
    <location>
        <begin position="365"/>
        <end position="387"/>
    </location>
</feature>
<protein>
    <recommendedName>
        <fullName evidence="6">Major facilitator superfamily (MFS) profile domain-containing protein</fullName>
    </recommendedName>
</protein>
<feature type="transmembrane region" description="Helical" evidence="5">
    <location>
        <begin position="338"/>
        <end position="359"/>
    </location>
</feature>
<dbReference type="InterPro" id="IPR020846">
    <property type="entry name" value="MFS_dom"/>
</dbReference>
<reference evidence="7" key="1">
    <citation type="submission" date="2022-01" db="EMBL/GenBank/DDBJ databases">
        <authorList>
            <person name="King R."/>
        </authorList>
    </citation>
    <scope>NUCLEOTIDE SEQUENCE</scope>
</reference>
<dbReference type="Gene3D" id="1.20.1250.20">
    <property type="entry name" value="MFS general substrate transporter like domains"/>
    <property type="match status" value="1"/>
</dbReference>
<feature type="transmembrane region" description="Helical" evidence="5">
    <location>
        <begin position="394"/>
        <end position="413"/>
    </location>
</feature>
<comment type="subcellular location">
    <subcellularLocation>
        <location evidence="1">Membrane</location>
        <topology evidence="1">Multi-pass membrane protein</topology>
    </subcellularLocation>
</comment>
<keyword evidence="3 5" id="KW-1133">Transmembrane helix</keyword>
<evidence type="ECO:0000259" key="6">
    <source>
        <dbReference type="PROSITE" id="PS50850"/>
    </source>
</evidence>
<dbReference type="InterPro" id="IPR036259">
    <property type="entry name" value="MFS_trans_sf"/>
</dbReference>
<feature type="transmembrane region" description="Helical" evidence="5">
    <location>
        <begin position="425"/>
        <end position="445"/>
    </location>
</feature>
<evidence type="ECO:0000313" key="8">
    <source>
        <dbReference type="Proteomes" id="UP001153712"/>
    </source>
</evidence>
<dbReference type="OrthoDB" id="3936150at2759"/>
<dbReference type="GO" id="GO:0022857">
    <property type="term" value="F:transmembrane transporter activity"/>
    <property type="evidence" value="ECO:0007669"/>
    <property type="project" value="InterPro"/>
</dbReference>
<organism evidence="7 8">
    <name type="scientific">Phyllotreta striolata</name>
    <name type="common">Striped flea beetle</name>
    <name type="synonym">Crioceris striolata</name>
    <dbReference type="NCBI Taxonomy" id="444603"/>
    <lineage>
        <taxon>Eukaryota</taxon>
        <taxon>Metazoa</taxon>
        <taxon>Ecdysozoa</taxon>
        <taxon>Arthropoda</taxon>
        <taxon>Hexapoda</taxon>
        <taxon>Insecta</taxon>
        <taxon>Pterygota</taxon>
        <taxon>Neoptera</taxon>
        <taxon>Endopterygota</taxon>
        <taxon>Coleoptera</taxon>
        <taxon>Polyphaga</taxon>
        <taxon>Cucujiformia</taxon>
        <taxon>Chrysomeloidea</taxon>
        <taxon>Chrysomelidae</taxon>
        <taxon>Galerucinae</taxon>
        <taxon>Alticini</taxon>
        <taxon>Phyllotreta</taxon>
    </lineage>
</organism>
<feature type="transmembrane region" description="Helical" evidence="5">
    <location>
        <begin position="190"/>
        <end position="213"/>
    </location>
</feature>
<gene>
    <name evidence="7" type="ORF">PHYEVI_LOCUS132</name>
</gene>
<dbReference type="PANTHER" id="PTHR24064">
    <property type="entry name" value="SOLUTE CARRIER FAMILY 22 MEMBER"/>
    <property type="match status" value="1"/>
</dbReference>
<dbReference type="Proteomes" id="UP001153712">
    <property type="component" value="Chromosome 1"/>
</dbReference>
<evidence type="ECO:0000256" key="2">
    <source>
        <dbReference type="ARBA" id="ARBA00022692"/>
    </source>
</evidence>
<feature type="transmembrane region" description="Helical" evidence="5">
    <location>
        <begin position="252"/>
        <end position="270"/>
    </location>
</feature>